<evidence type="ECO:0000256" key="4">
    <source>
        <dbReference type="ARBA" id="ARBA00023136"/>
    </source>
</evidence>
<sequence length="451" mass="51567">MNPMQIEDCYITDLDCWSILAVVATASKNQAAYLRSFIHRHLAFKNFIGVYMPVTGFSTFALEFHIPFYVWRQREGPILDQRRRANGKPLRWSSNLGFLKLDPSDGPASSVEDCIYEAQISCIVTGIDERSWVGYACIDTYYKGDRDDNQESVEYYVEQSINGPRMDPLSGGRFDADKPIWKPREYFLRLLDCRMDQVRQEWHNVVSRALQTTEEYTHDYLLPADDLSPDHTEKYNKRVQRFSRMTIRFLLQIITLLSKTIGSWDTFKEGDLGHFLGLDPLGSTDRSGSSSRLLLTVEKHVSELRVLRNEVEAQKQLLENLEREVTQDLQQDSNKIASLQQQSGEHMKVFSIIALTFLPISTTAAIFSVNSDILPFQPNLRTFAITTICLGAVVLAVLTLILNWSWYRLIPGCLSSFSQRERRWSSPGSSTLGGSSSNGRFRDDLEMNILP</sequence>
<feature type="transmembrane region" description="Helical" evidence="6">
    <location>
        <begin position="349"/>
        <end position="370"/>
    </location>
</feature>
<dbReference type="AlphaFoldDB" id="A0AAE0IY25"/>
<dbReference type="GO" id="GO:0016020">
    <property type="term" value="C:membrane"/>
    <property type="evidence" value="ECO:0007669"/>
    <property type="project" value="UniProtKB-SubCell"/>
</dbReference>
<dbReference type="Proteomes" id="UP001286456">
    <property type="component" value="Unassembled WGS sequence"/>
</dbReference>
<dbReference type="SUPFAM" id="SSF144083">
    <property type="entry name" value="Magnesium transport protein CorA, transmembrane region"/>
    <property type="match status" value="1"/>
</dbReference>
<evidence type="ECO:0000313" key="7">
    <source>
        <dbReference type="EMBL" id="KAK3333324.1"/>
    </source>
</evidence>
<evidence type="ECO:0000256" key="6">
    <source>
        <dbReference type="SAM" id="Phobius"/>
    </source>
</evidence>
<feature type="transmembrane region" description="Helical" evidence="6">
    <location>
        <begin position="382"/>
        <end position="407"/>
    </location>
</feature>
<reference evidence="7" key="2">
    <citation type="submission" date="2023-06" db="EMBL/GenBank/DDBJ databases">
        <authorList>
            <consortium name="Lawrence Berkeley National Laboratory"/>
            <person name="Haridas S."/>
            <person name="Hensen N."/>
            <person name="Bonometti L."/>
            <person name="Westerberg I."/>
            <person name="Brannstrom I.O."/>
            <person name="Guillou S."/>
            <person name="Cros-Aarteil S."/>
            <person name="Calhoun S."/>
            <person name="Kuo A."/>
            <person name="Mondo S."/>
            <person name="Pangilinan J."/>
            <person name="Riley R."/>
            <person name="Labutti K."/>
            <person name="Andreopoulos B."/>
            <person name="Lipzen A."/>
            <person name="Chen C."/>
            <person name="Yanf M."/>
            <person name="Daum C."/>
            <person name="Ng V."/>
            <person name="Clum A."/>
            <person name="Steindorff A."/>
            <person name="Ohm R."/>
            <person name="Martin F."/>
            <person name="Silar P."/>
            <person name="Natvig D."/>
            <person name="Lalanne C."/>
            <person name="Gautier V."/>
            <person name="Ament-Velasquez S.L."/>
            <person name="Kruys A."/>
            <person name="Hutchinson M.I."/>
            <person name="Powell A.J."/>
            <person name="Barry K."/>
            <person name="Miller A.N."/>
            <person name="Grigoriev I.V."/>
            <person name="Debuchy R."/>
            <person name="Gladieux P."/>
            <person name="Thoren M.H."/>
            <person name="Johannesson H."/>
        </authorList>
    </citation>
    <scope>NUCLEOTIDE SEQUENCE</scope>
    <source>
        <strain evidence="7">SMH4131-1</strain>
    </source>
</reference>
<feature type="coiled-coil region" evidence="5">
    <location>
        <begin position="297"/>
        <end position="342"/>
    </location>
</feature>
<proteinExistence type="predicted"/>
<dbReference type="EMBL" id="JAUEPO010000002">
    <property type="protein sequence ID" value="KAK3333324.1"/>
    <property type="molecule type" value="Genomic_DNA"/>
</dbReference>
<keyword evidence="2 6" id="KW-0812">Transmembrane</keyword>
<comment type="subcellular location">
    <subcellularLocation>
        <location evidence="1">Membrane</location>
        <topology evidence="1">Multi-pass membrane protein</topology>
    </subcellularLocation>
</comment>
<accession>A0AAE0IY25</accession>
<keyword evidence="4 6" id="KW-0472">Membrane</keyword>
<evidence type="ECO:0000256" key="1">
    <source>
        <dbReference type="ARBA" id="ARBA00004141"/>
    </source>
</evidence>
<keyword evidence="3 6" id="KW-1133">Transmembrane helix</keyword>
<dbReference type="Gene3D" id="1.20.58.340">
    <property type="entry name" value="Magnesium transport protein CorA, transmembrane region"/>
    <property type="match status" value="1"/>
</dbReference>
<reference evidence="7" key="1">
    <citation type="journal article" date="2023" name="Mol. Phylogenet. Evol.">
        <title>Genome-scale phylogeny and comparative genomics of the fungal order Sordariales.</title>
        <authorList>
            <person name="Hensen N."/>
            <person name="Bonometti L."/>
            <person name="Westerberg I."/>
            <person name="Brannstrom I.O."/>
            <person name="Guillou S."/>
            <person name="Cros-Aarteil S."/>
            <person name="Calhoun S."/>
            <person name="Haridas S."/>
            <person name="Kuo A."/>
            <person name="Mondo S."/>
            <person name="Pangilinan J."/>
            <person name="Riley R."/>
            <person name="LaButti K."/>
            <person name="Andreopoulos B."/>
            <person name="Lipzen A."/>
            <person name="Chen C."/>
            <person name="Yan M."/>
            <person name="Daum C."/>
            <person name="Ng V."/>
            <person name="Clum A."/>
            <person name="Steindorff A."/>
            <person name="Ohm R.A."/>
            <person name="Martin F."/>
            <person name="Silar P."/>
            <person name="Natvig D.O."/>
            <person name="Lalanne C."/>
            <person name="Gautier V."/>
            <person name="Ament-Velasquez S.L."/>
            <person name="Kruys A."/>
            <person name="Hutchinson M.I."/>
            <person name="Powell A.J."/>
            <person name="Barry K."/>
            <person name="Miller A.N."/>
            <person name="Grigoriev I.V."/>
            <person name="Debuchy R."/>
            <person name="Gladieux P."/>
            <person name="Hiltunen Thoren M."/>
            <person name="Johannesson H."/>
        </authorList>
    </citation>
    <scope>NUCLEOTIDE SEQUENCE</scope>
    <source>
        <strain evidence="7">SMH4131-1</strain>
    </source>
</reference>
<name>A0AAE0IY25_9PEZI</name>
<evidence type="ECO:0000256" key="2">
    <source>
        <dbReference type="ARBA" id="ARBA00022692"/>
    </source>
</evidence>
<comment type="caution">
    <text evidence="7">The sequence shown here is derived from an EMBL/GenBank/DDBJ whole genome shotgun (WGS) entry which is preliminary data.</text>
</comment>
<evidence type="ECO:0000313" key="8">
    <source>
        <dbReference type="Proteomes" id="UP001286456"/>
    </source>
</evidence>
<keyword evidence="5" id="KW-0175">Coiled coil</keyword>
<evidence type="ECO:0000256" key="5">
    <source>
        <dbReference type="SAM" id="Coils"/>
    </source>
</evidence>
<evidence type="ECO:0000256" key="3">
    <source>
        <dbReference type="ARBA" id="ARBA00022989"/>
    </source>
</evidence>
<organism evidence="7 8">
    <name type="scientific">Cercophora scortea</name>
    <dbReference type="NCBI Taxonomy" id="314031"/>
    <lineage>
        <taxon>Eukaryota</taxon>
        <taxon>Fungi</taxon>
        <taxon>Dikarya</taxon>
        <taxon>Ascomycota</taxon>
        <taxon>Pezizomycotina</taxon>
        <taxon>Sordariomycetes</taxon>
        <taxon>Sordariomycetidae</taxon>
        <taxon>Sordariales</taxon>
        <taxon>Lasiosphaeriaceae</taxon>
        <taxon>Cercophora</taxon>
    </lineage>
</organism>
<keyword evidence="8" id="KW-1185">Reference proteome</keyword>
<dbReference type="InterPro" id="IPR045863">
    <property type="entry name" value="CorA_TM1_TM2"/>
</dbReference>
<protein>
    <submittedName>
        <fullName evidence="7">Uncharacterized protein</fullName>
    </submittedName>
</protein>
<gene>
    <name evidence="7" type="ORF">B0T19DRAFT_122819</name>
</gene>